<keyword evidence="1" id="KW-1133">Transmembrane helix</keyword>
<dbReference type="Proteomes" id="UP000281192">
    <property type="component" value="Chromosome"/>
</dbReference>
<sequence>MTRRPSLLARLARDESAATATEFGLVCFAFIVMLLAVIDMGRLGWTINTAKTATREGARLAVVSPIVSSYMASYDGISQGIPGGGSVPDMAFSCTGSNSTCTQTQGSGGSPGFDNTTFTAVLNKMQAYQPDITAADVTIAYRHVGIGKVGNPYAPDMEPLVSVSVANLTFQSVALQIFGVAPFNLPTMTSTLSGESLS</sequence>
<evidence type="ECO:0000313" key="3">
    <source>
        <dbReference type="EMBL" id="AYV47750.1"/>
    </source>
</evidence>
<dbReference type="AlphaFoldDB" id="A0A2N5CTI9"/>
<organism evidence="4 5">
    <name type="scientific">Caulobacter flavus</name>
    <dbReference type="NCBI Taxonomy" id="1679497"/>
    <lineage>
        <taxon>Bacteria</taxon>
        <taxon>Pseudomonadati</taxon>
        <taxon>Pseudomonadota</taxon>
        <taxon>Alphaproteobacteria</taxon>
        <taxon>Caulobacterales</taxon>
        <taxon>Caulobacteraceae</taxon>
        <taxon>Caulobacter</taxon>
    </lineage>
</organism>
<keyword evidence="6" id="KW-1185">Reference proteome</keyword>
<proteinExistence type="predicted"/>
<gene>
    <name evidence="3" type="ORF">C1707_16610</name>
    <name evidence="4" type="ORF">CFHF_12055</name>
</gene>
<reference evidence="4 5" key="1">
    <citation type="submission" date="2017-12" db="EMBL/GenBank/DDBJ databases">
        <title>The genome sequence of Caulobacter flavus CGMCC1 15093.</title>
        <authorList>
            <person name="Gao J."/>
            <person name="Mao X."/>
            <person name="Sun J."/>
        </authorList>
    </citation>
    <scope>NUCLEOTIDE SEQUENCE [LARGE SCALE GENOMIC DNA]</scope>
    <source>
        <strain evidence="4 5">CGMCC1 15093</strain>
    </source>
</reference>
<dbReference type="RefSeq" id="WP_101713260.1">
    <property type="nucleotide sequence ID" value="NZ_CP026100.1"/>
</dbReference>
<evidence type="ECO:0000313" key="5">
    <source>
        <dbReference type="Proteomes" id="UP000234483"/>
    </source>
</evidence>
<keyword evidence="1" id="KW-0472">Membrane</keyword>
<dbReference type="EMBL" id="PJRQ01000023">
    <property type="protein sequence ID" value="PLR15374.1"/>
    <property type="molecule type" value="Genomic_DNA"/>
</dbReference>
<dbReference type="InterPro" id="IPR012495">
    <property type="entry name" value="TadE-like_dom"/>
</dbReference>
<protein>
    <recommendedName>
        <fullName evidence="2">TadE-like domain-containing protein</fullName>
    </recommendedName>
</protein>
<reference evidence="3 6" key="2">
    <citation type="submission" date="2018-01" db="EMBL/GenBank/DDBJ databases">
        <title>Complete genome sequence of Caulobacter flavus RHGG3.</title>
        <authorList>
            <person name="Yang E."/>
        </authorList>
    </citation>
    <scope>NUCLEOTIDE SEQUENCE [LARGE SCALE GENOMIC DNA]</scope>
    <source>
        <strain evidence="3 6">RHGG3</strain>
    </source>
</reference>
<evidence type="ECO:0000313" key="4">
    <source>
        <dbReference type="EMBL" id="PLR15374.1"/>
    </source>
</evidence>
<dbReference type="Pfam" id="PF07811">
    <property type="entry name" value="TadE"/>
    <property type="match status" value="1"/>
</dbReference>
<dbReference type="OrthoDB" id="7187024at2"/>
<name>A0A2N5CTI9_9CAUL</name>
<evidence type="ECO:0000313" key="6">
    <source>
        <dbReference type="Proteomes" id="UP000281192"/>
    </source>
</evidence>
<dbReference type="Proteomes" id="UP000234483">
    <property type="component" value="Unassembled WGS sequence"/>
</dbReference>
<dbReference type="EMBL" id="CP026100">
    <property type="protein sequence ID" value="AYV47750.1"/>
    <property type="molecule type" value="Genomic_DNA"/>
</dbReference>
<keyword evidence="1" id="KW-0812">Transmembrane</keyword>
<evidence type="ECO:0000259" key="2">
    <source>
        <dbReference type="Pfam" id="PF07811"/>
    </source>
</evidence>
<accession>A0A2N5CTI9</accession>
<evidence type="ECO:0000256" key="1">
    <source>
        <dbReference type="SAM" id="Phobius"/>
    </source>
</evidence>
<feature type="domain" description="TadE-like" evidence="2">
    <location>
        <begin position="18"/>
        <end position="59"/>
    </location>
</feature>
<dbReference type="KEGG" id="cfh:C1707_16610"/>
<feature type="transmembrane region" description="Helical" evidence="1">
    <location>
        <begin position="20"/>
        <end position="38"/>
    </location>
</feature>